<protein>
    <recommendedName>
        <fullName evidence="1">Reverse transcriptase Ty1/copia-type domain-containing protein</fullName>
    </recommendedName>
</protein>
<gene>
    <name evidence="2" type="ORF">RJ639_019265</name>
</gene>
<dbReference type="Pfam" id="PF07727">
    <property type="entry name" value="RVT_2"/>
    <property type="match status" value="1"/>
</dbReference>
<sequence length="156" mass="18380">MVTHGYSRCEYDCFVYYRVLDDSSLLLLTLYVDDMLIAVKSKSHILHLKKMLSRKFDMKDLGSAKKILNMEIHRDRKVEKLWCDSQSAMDFAKNQAFHARTNHIDVRYHNVQEWINFKQIVLHKVHTNNNAADILTKTVTIEKFKHCLSLIHLLSC</sequence>
<dbReference type="EMBL" id="JAVXUP010002492">
    <property type="protein sequence ID" value="KAK3002993.1"/>
    <property type="molecule type" value="Genomic_DNA"/>
</dbReference>
<evidence type="ECO:0000313" key="3">
    <source>
        <dbReference type="Proteomes" id="UP001188597"/>
    </source>
</evidence>
<name>A0AA88V7W3_9ASTE</name>
<dbReference type="Proteomes" id="UP001188597">
    <property type="component" value="Unassembled WGS sequence"/>
</dbReference>
<dbReference type="InterPro" id="IPR013103">
    <property type="entry name" value="RVT_2"/>
</dbReference>
<accession>A0AA88V7W3</accession>
<evidence type="ECO:0000259" key="1">
    <source>
        <dbReference type="Pfam" id="PF07727"/>
    </source>
</evidence>
<organism evidence="2 3">
    <name type="scientific">Escallonia herrerae</name>
    <dbReference type="NCBI Taxonomy" id="1293975"/>
    <lineage>
        <taxon>Eukaryota</taxon>
        <taxon>Viridiplantae</taxon>
        <taxon>Streptophyta</taxon>
        <taxon>Embryophyta</taxon>
        <taxon>Tracheophyta</taxon>
        <taxon>Spermatophyta</taxon>
        <taxon>Magnoliopsida</taxon>
        <taxon>eudicotyledons</taxon>
        <taxon>Gunneridae</taxon>
        <taxon>Pentapetalae</taxon>
        <taxon>asterids</taxon>
        <taxon>campanulids</taxon>
        <taxon>Escalloniales</taxon>
        <taxon>Escalloniaceae</taxon>
        <taxon>Escallonia</taxon>
    </lineage>
</organism>
<feature type="domain" description="Reverse transcriptase Ty1/copia-type" evidence="1">
    <location>
        <begin position="4"/>
        <end position="81"/>
    </location>
</feature>
<reference evidence="2" key="1">
    <citation type="submission" date="2022-12" db="EMBL/GenBank/DDBJ databases">
        <title>Draft genome assemblies for two species of Escallonia (Escalloniales).</title>
        <authorList>
            <person name="Chanderbali A."/>
            <person name="Dervinis C."/>
            <person name="Anghel I."/>
            <person name="Soltis D."/>
            <person name="Soltis P."/>
            <person name="Zapata F."/>
        </authorList>
    </citation>
    <scope>NUCLEOTIDE SEQUENCE</scope>
    <source>
        <strain evidence="2">UCBG64.0493</strain>
        <tissue evidence="2">Leaf</tissue>
    </source>
</reference>
<dbReference type="CDD" id="cd09272">
    <property type="entry name" value="RNase_HI_RT_Ty1"/>
    <property type="match status" value="1"/>
</dbReference>
<evidence type="ECO:0000313" key="2">
    <source>
        <dbReference type="EMBL" id="KAK3002993.1"/>
    </source>
</evidence>
<comment type="caution">
    <text evidence="2">The sequence shown here is derived from an EMBL/GenBank/DDBJ whole genome shotgun (WGS) entry which is preliminary data.</text>
</comment>
<proteinExistence type="predicted"/>
<keyword evidence="3" id="KW-1185">Reference proteome</keyword>
<dbReference type="AlphaFoldDB" id="A0AA88V7W3"/>